<dbReference type="RefSeq" id="WP_057741082.1">
    <property type="nucleotide sequence ID" value="NZ_JQBW01000009.1"/>
</dbReference>
<evidence type="ECO:0000313" key="4">
    <source>
        <dbReference type="Proteomes" id="UP000050934"/>
    </source>
</evidence>
<reference evidence="3 4" key="1">
    <citation type="journal article" date="2015" name="Genome Announc.">
        <title>Expanding the biotechnology potential of lactobacilli through comparative genomics of 213 strains and associated genera.</title>
        <authorList>
            <person name="Sun Z."/>
            <person name="Harris H.M."/>
            <person name="McCann A."/>
            <person name="Guo C."/>
            <person name="Argimon S."/>
            <person name="Zhang W."/>
            <person name="Yang X."/>
            <person name="Jeffery I.B."/>
            <person name="Cooney J.C."/>
            <person name="Kagawa T.F."/>
            <person name="Liu W."/>
            <person name="Song Y."/>
            <person name="Salvetti E."/>
            <person name="Wrobel A."/>
            <person name="Rasinkangas P."/>
            <person name="Parkhill J."/>
            <person name="Rea M.C."/>
            <person name="O'Sullivan O."/>
            <person name="Ritari J."/>
            <person name="Douillard F.P."/>
            <person name="Paul Ross R."/>
            <person name="Yang R."/>
            <person name="Briner A.E."/>
            <person name="Felis G.E."/>
            <person name="de Vos W.M."/>
            <person name="Barrangou R."/>
            <person name="Klaenhammer T.R."/>
            <person name="Caufield P.W."/>
            <person name="Cui Y."/>
            <person name="Zhang H."/>
            <person name="O'Toole P.W."/>
        </authorList>
    </citation>
    <scope>NUCLEOTIDE SEQUENCE [LARGE SCALE GENOMIC DNA]</scope>
    <source>
        <strain evidence="3 4">DSM 17896</strain>
    </source>
</reference>
<keyword evidence="1" id="KW-0472">Membrane</keyword>
<dbReference type="Pfam" id="PF13367">
    <property type="entry name" value="PrsW-protease"/>
    <property type="match status" value="1"/>
</dbReference>
<feature type="transmembrane region" description="Helical" evidence="1">
    <location>
        <begin position="203"/>
        <end position="227"/>
    </location>
</feature>
<dbReference type="OrthoDB" id="153483at2"/>
<organism evidence="3 4">
    <name type="scientific">Limosilactobacillus secaliphilus</name>
    <dbReference type="NCBI Taxonomy" id="396268"/>
    <lineage>
        <taxon>Bacteria</taxon>
        <taxon>Bacillati</taxon>
        <taxon>Bacillota</taxon>
        <taxon>Bacilli</taxon>
        <taxon>Lactobacillales</taxon>
        <taxon>Lactobacillaceae</taxon>
        <taxon>Limosilactobacillus</taxon>
    </lineage>
</organism>
<feature type="transmembrane region" description="Helical" evidence="1">
    <location>
        <begin position="269"/>
        <end position="293"/>
    </location>
</feature>
<feature type="transmembrane region" description="Helical" evidence="1">
    <location>
        <begin position="239"/>
        <end position="257"/>
    </location>
</feature>
<evidence type="ECO:0000259" key="2">
    <source>
        <dbReference type="Pfam" id="PF13240"/>
    </source>
</evidence>
<name>A0A0R2IA80_9LACO</name>
<dbReference type="InterPro" id="IPR026898">
    <property type="entry name" value="PrsW"/>
</dbReference>
<dbReference type="EMBL" id="JQBW01000009">
    <property type="protein sequence ID" value="KRN58842.1"/>
    <property type="molecule type" value="Genomic_DNA"/>
</dbReference>
<dbReference type="Proteomes" id="UP000050934">
    <property type="component" value="Unassembled WGS sequence"/>
</dbReference>
<dbReference type="STRING" id="396268.IV45_GL000469"/>
<feature type="transmembrane region" description="Helical" evidence="1">
    <location>
        <begin position="174"/>
        <end position="197"/>
    </location>
</feature>
<dbReference type="PATRIC" id="fig|396268.3.peg.476"/>
<evidence type="ECO:0000313" key="3">
    <source>
        <dbReference type="EMBL" id="KRN58842.1"/>
    </source>
</evidence>
<dbReference type="AlphaFoldDB" id="A0A0R2IA80"/>
<protein>
    <recommendedName>
        <fullName evidence="2">Zinc-ribbon domain-containing protein</fullName>
    </recommendedName>
</protein>
<dbReference type="InterPro" id="IPR026870">
    <property type="entry name" value="Zinc_ribbon_dom"/>
</dbReference>
<comment type="caution">
    <text evidence="3">The sequence shown here is derived from an EMBL/GenBank/DDBJ whole genome shotgun (WGS) entry which is preliminary data.</text>
</comment>
<dbReference type="Pfam" id="PF13240">
    <property type="entry name" value="Zn_Ribbon_1"/>
    <property type="match status" value="1"/>
</dbReference>
<dbReference type="PANTHER" id="PTHR36844:SF1">
    <property type="entry name" value="PROTEASE PRSW"/>
    <property type="match status" value="1"/>
</dbReference>
<keyword evidence="4" id="KW-1185">Reference proteome</keyword>
<feature type="transmembrane region" description="Helical" evidence="1">
    <location>
        <begin position="115"/>
        <end position="134"/>
    </location>
</feature>
<proteinExistence type="predicted"/>
<feature type="transmembrane region" description="Helical" evidence="1">
    <location>
        <begin position="336"/>
        <end position="354"/>
    </location>
</feature>
<sequence>MNDKIYCMHCGSLNNKGDHFCIKCGAPLYPEQQGPQSNYQQTKNPQTENIFQSATRTINSWTGEDKSVSINLSSFFSQVWQRHTEAEAENIFIAGTQSTTPSLAEVSSKPVQPWLYSRVLVGMMIAVGLLYLLINAFGNHLQLAFLCVLCISVPVTLLVFFFEINVFKNISLYLAIKICLIGGLMSLIVTLLIYSILGNDQQLDIIGALTIGFIEETGKLLVGCYFVSKLRLTHVFNGMLVGGAIGAGFAAFENLQYTQEYIQAAEQEAMLRAVCSIGTHAIWCAIAVAGLVLVNGNRQLTFSNVANLSFLRFFLCAVVLHGLWDWTTPLNDLKLIVLICAGWVVLFILIHTGLREVKFIQNQINAKGNRQ</sequence>
<keyword evidence="1" id="KW-1133">Transmembrane helix</keyword>
<dbReference type="PANTHER" id="PTHR36844">
    <property type="entry name" value="PROTEASE PRSW"/>
    <property type="match status" value="1"/>
</dbReference>
<gene>
    <name evidence="3" type="ORF">IV45_GL000469</name>
</gene>
<feature type="domain" description="Zinc-ribbon" evidence="2">
    <location>
        <begin position="6"/>
        <end position="28"/>
    </location>
</feature>
<accession>A0A0R2IA80</accession>
<evidence type="ECO:0000256" key="1">
    <source>
        <dbReference type="SAM" id="Phobius"/>
    </source>
</evidence>
<feature type="transmembrane region" description="Helical" evidence="1">
    <location>
        <begin position="140"/>
        <end position="162"/>
    </location>
</feature>
<dbReference type="GO" id="GO:0008233">
    <property type="term" value="F:peptidase activity"/>
    <property type="evidence" value="ECO:0007669"/>
    <property type="project" value="InterPro"/>
</dbReference>
<feature type="transmembrane region" description="Helical" evidence="1">
    <location>
        <begin position="305"/>
        <end position="324"/>
    </location>
</feature>
<keyword evidence="1" id="KW-0812">Transmembrane</keyword>